<dbReference type="RefSeq" id="WP_141557302.1">
    <property type="nucleotide sequence ID" value="NZ_CAWLVK010000069.1"/>
</dbReference>
<organism evidence="1 2">
    <name type="scientific">Xenorhabdus cabanillasii JM26</name>
    <dbReference type="NCBI Taxonomy" id="1427517"/>
    <lineage>
        <taxon>Bacteria</taxon>
        <taxon>Pseudomonadati</taxon>
        <taxon>Pseudomonadota</taxon>
        <taxon>Gammaproteobacteria</taxon>
        <taxon>Enterobacterales</taxon>
        <taxon>Morganellaceae</taxon>
        <taxon>Xenorhabdus</taxon>
    </lineage>
</organism>
<reference evidence="1 2" key="1">
    <citation type="submission" date="2013-11" db="EMBL/GenBank/DDBJ databases">
        <title>Draft genome sequence and annotation of the entomopathogenic bacterium, Xenorhabdus cabanillasi strain JM26.</title>
        <authorList>
            <person name="Gualtieri M."/>
            <person name="Ogier J.C."/>
            <person name="Pages S."/>
            <person name="Givaudan A."/>
            <person name="Gaudriault S."/>
        </authorList>
    </citation>
    <scope>NUCLEOTIDE SEQUENCE [LARGE SCALE GENOMIC DNA]</scope>
    <source>
        <strain evidence="1 2">JM26</strain>
    </source>
</reference>
<name>W1IX54_9GAMM</name>
<evidence type="ECO:0000313" key="1">
    <source>
        <dbReference type="EMBL" id="CDL81795.1"/>
    </source>
</evidence>
<dbReference type="OrthoDB" id="6638552at2"/>
<dbReference type="Proteomes" id="UP000019197">
    <property type="component" value="Unassembled WGS sequence"/>
</dbReference>
<sequence>MLGEFDTLQLYKNGIPQVKVPLANGDKGPGLELFTSAYPEYGKGGAVQLLPIEKNLPVTFDKVTIIPE</sequence>
<dbReference type="AlphaFoldDB" id="W1IX54"/>
<comment type="caution">
    <text evidence="1">The sequence shown here is derived from an EMBL/GenBank/DDBJ whole genome shotgun (WGS) entry which is preliminary data.</text>
</comment>
<accession>W1IX54</accession>
<proteinExistence type="predicted"/>
<gene>
    <name evidence="1" type="ORF">XCR1_1600033</name>
</gene>
<dbReference type="EMBL" id="CBXE010000069">
    <property type="protein sequence ID" value="CDL81795.1"/>
    <property type="molecule type" value="Genomic_DNA"/>
</dbReference>
<protein>
    <submittedName>
        <fullName evidence="1">Uncharacterized protein</fullName>
    </submittedName>
</protein>
<evidence type="ECO:0000313" key="2">
    <source>
        <dbReference type="Proteomes" id="UP000019197"/>
    </source>
</evidence>